<evidence type="ECO:0000256" key="1">
    <source>
        <dbReference type="ARBA" id="ARBA00004941"/>
    </source>
</evidence>
<dbReference type="Pfam" id="PF00206">
    <property type="entry name" value="Lyase_1"/>
    <property type="match status" value="1"/>
</dbReference>
<dbReference type="PRINTS" id="PR00149">
    <property type="entry name" value="FUMRATELYASE"/>
</dbReference>
<comment type="pathway">
    <text evidence="1">Amino-acid biosynthesis; L-arginine biosynthesis; L-arginine from L-ornithine and carbamoyl phosphate: step 3/3.</text>
</comment>
<evidence type="ECO:0000313" key="8">
    <source>
        <dbReference type="EMBL" id="MFC3965635.1"/>
    </source>
</evidence>
<accession>A0ABV8E155</accession>
<gene>
    <name evidence="8" type="ORF">ACFO0B_26905</name>
</gene>
<keyword evidence="5 8" id="KW-0456">Lyase</keyword>
<sequence>MSDTGRIREPLGPRTRHQIYGAPSQYEIATELDRTSRIDLAHVVMLTECGLVGAADAHALLAAILRLRDGEFAALRSAPIPRGLYMAYEQCLGTMLGEDVSGRLHTGRSRNDMKATVTLTRLHEWLLTFTEESTRLVAVLLSRAGRNADVVMPVYTHFQAAMPVTYGYYLIGVASALTRQLEALRDTARDLRRCPMGAGAVAGTDLPIDPSRIASLLGFESPPLHAIDAIASRDTGTRMLAVAVEVAVLLSRLGTDLQLWSTEEFGFLSFPDRLVGASSAMPQKRNAFLLEHLKAGAGSASAAWAGAMASIKSTPFTNSIEVGTEAVELIWPGLATATDMVLLAQVLVSGARPRPERMLTRAEEGFVTATAVTNELVRRDVPFRKAHHAVGAAVREALERGARELAASSPALRRFGLPPESPGPRAAMARAEFGGGPARWRAAYDDVHARVAELRRWRTTEAARVRRASAELDAAVGELLARRADAGVVVPTSSVGEVAS</sequence>
<dbReference type="PANTHER" id="PTHR43814:SF1">
    <property type="entry name" value="ARGININOSUCCINATE LYASE"/>
    <property type="match status" value="1"/>
</dbReference>
<keyword evidence="3" id="KW-0055">Arginine biosynthesis</keyword>
<dbReference type="RefSeq" id="WP_378615642.1">
    <property type="nucleotide sequence ID" value="NZ_JBHSAX010000022.1"/>
</dbReference>
<name>A0ABV8E155_9NOCA</name>
<dbReference type="EMBL" id="JBHSAX010000022">
    <property type="protein sequence ID" value="MFC3965635.1"/>
    <property type="molecule type" value="Genomic_DNA"/>
</dbReference>
<dbReference type="InterPro" id="IPR022761">
    <property type="entry name" value="Fumarate_lyase_N"/>
</dbReference>
<dbReference type="PANTHER" id="PTHR43814">
    <property type="entry name" value="ARGININOSUCCINATE LYASE"/>
    <property type="match status" value="1"/>
</dbReference>
<evidence type="ECO:0000259" key="7">
    <source>
        <dbReference type="Pfam" id="PF14698"/>
    </source>
</evidence>
<feature type="domain" description="Fumarate lyase N-terminal" evidence="6">
    <location>
        <begin position="86"/>
        <end position="298"/>
    </location>
</feature>
<dbReference type="InterPro" id="IPR000362">
    <property type="entry name" value="Fumarate_lyase_fam"/>
</dbReference>
<dbReference type="InterPro" id="IPR029419">
    <property type="entry name" value="Arg_succ_lyase_C"/>
</dbReference>
<dbReference type="Pfam" id="PF14698">
    <property type="entry name" value="ASL_C2"/>
    <property type="match status" value="1"/>
</dbReference>
<evidence type="ECO:0000256" key="3">
    <source>
        <dbReference type="ARBA" id="ARBA00022571"/>
    </source>
</evidence>
<dbReference type="GO" id="GO:0016829">
    <property type="term" value="F:lyase activity"/>
    <property type="evidence" value="ECO:0007669"/>
    <property type="project" value="UniProtKB-KW"/>
</dbReference>
<dbReference type="SUPFAM" id="SSF48557">
    <property type="entry name" value="L-aspartase-like"/>
    <property type="match status" value="1"/>
</dbReference>
<keyword evidence="4" id="KW-0028">Amino-acid biosynthesis</keyword>
<comment type="caution">
    <text evidence="8">The sequence shown here is derived from an EMBL/GenBank/DDBJ whole genome shotgun (WGS) entry which is preliminary data.</text>
</comment>
<evidence type="ECO:0000256" key="5">
    <source>
        <dbReference type="ARBA" id="ARBA00023239"/>
    </source>
</evidence>
<evidence type="ECO:0000256" key="2">
    <source>
        <dbReference type="ARBA" id="ARBA00012338"/>
    </source>
</evidence>
<evidence type="ECO:0000259" key="6">
    <source>
        <dbReference type="Pfam" id="PF00206"/>
    </source>
</evidence>
<dbReference type="Gene3D" id="1.20.200.10">
    <property type="entry name" value="Fumarase/aspartase (Central domain)"/>
    <property type="match status" value="1"/>
</dbReference>
<reference evidence="9" key="1">
    <citation type="journal article" date="2019" name="Int. J. Syst. Evol. Microbiol.">
        <title>The Global Catalogue of Microorganisms (GCM) 10K type strain sequencing project: providing services to taxonomists for standard genome sequencing and annotation.</title>
        <authorList>
            <consortium name="The Broad Institute Genomics Platform"/>
            <consortium name="The Broad Institute Genome Sequencing Center for Infectious Disease"/>
            <person name="Wu L."/>
            <person name="Ma J."/>
        </authorList>
    </citation>
    <scope>NUCLEOTIDE SEQUENCE [LARGE SCALE GENOMIC DNA]</scope>
    <source>
        <strain evidence="9">CGMCC 4.7330</strain>
    </source>
</reference>
<feature type="domain" description="Argininosuccinate lyase C-terminal" evidence="7">
    <location>
        <begin position="366"/>
        <end position="403"/>
    </location>
</feature>
<proteinExistence type="predicted"/>
<protein>
    <recommendedName>
        <fullName evidence="2">argininosuccinate lyase</fullName>
        <ecNumber evidence="2">4.3.2.1</ecNumber>
    </recommendedName>
</protein>
<dbReference type="Proteomes" id="UP001595696">
    <property type="component" value="Unassembled WGS sequence"/>
</dbReference>
<dbReference type="Gene3D" id="1.10.275.10">
    <property type="entry name" value="Fumarase/aspartase (N-terminal domain)"/>
    <property type="match status" value="1"/>
</dbReference>
<dbReference type="InterPro" id="IPR024083">
    <property type="entry name" value="Fumarase/histidase_N"/>
</dbReference>
<evidence type="ECO:0000256" key="4">
    <source>
        <dbReference type="ARBA" id="ARBA00022605"/>
    </source>
</evidence>
<dbReference type="PRINTS" id="PR00145">
    <property type="entry name" value="ARGSUCLYASE"/>
</dbReference>
<dbReference type="EC" id="4.3.2.1" evidence="2"/>
<evidence type="ECO:0000313" key="9">
    <source>
        <dbReference type="Proteomes" id="UP001595696"/>
    </source>
</evidence>
<dbReference type="InterPro" id="IPR009049">
    <property type="entry name" value="Argininosuccinate_lyase"/>
</dbReference>
<organism evidence="8 9">
    <name type="scientific">Nocardia jiangsuensis</name>
    <dbReference type="NCBI Taxonomy" id="1691563"/>
    <lineage>
        <taxon>Bacteria</taxon>
        <taxon>Bacillati</taxon>
        <taxon>Actinomycetota</taxon>
        <taxon>Actinomycetes</taxon>
        <taxon>Mycobacteriales</taxon>
        <taxon>Nocardiaceae</taxon>
        <taxon>Nocardia</taxon>
    </lineage>
</organism>
<dbReference type="Gene3D" id="1.10.40.30">
    <property type="entry name" value="Fumarase/aspartase (C-terminal domain)"/>
    <property type="match status" value="1"/>
</dbReference>
<keyword evidence="9" id="KW-1185">Reference proteome</keyword>
<dbReference type="InterPro" id="IPR008948">
    <property type="entry name" value="L-Aspartase-like"/>
</dbReference>